<dbReference type="Proteomes" id="UP001501095">
    <property type="component" value="Unassembled WGS sequence"/>
</dbReference>
<dbReference type="PANTHER" id="PTHR43107">
    <property type="entry name" value="LONG-CHAIN FATTY ACID TRANSPORT PROTEIN"/>
    <property type="match status" value="1"/>
</dbReference>
<dbReference type="Gene3D" id="3.40.50.12780">
    <property type="entry name" value="N-terminal domain of ligase-like"/>
    <property type="match status" value="1"/>
</dbReference>
<accession>A0ABN3NZN8</accession>
<dbReference type="SUPFAM" id="SSF56801">
    <property type="entry name" value="Acetyl-CoA synthetase-like"/>
    <property type="match status" value="1"/>
</dbReference>
<dbReference type="PROSITE" id="PS00455">
    <property type="entry name" value="AMP_BINDING"/>
    <property type="match status" value="1"/>
</dbReference>
<reference evidence="7 8" key="1">
    <citation type="journal article" date="2019" name="Int. J. Syst. Evol. Microbiol.">
        <title>The Global Catalogue of Microorganisms (GCM) 10K type strain sequencing project: providing services to taxonomists for standard genome sequencing and annotation.</title>
        <authorList>
            <consortium name="The Broad Institute Genomics Platform"/>
            <consortium name="The Broad Institute Genome Sequencing Center for Infectious Disease"/>
            <person name="Wu L."/>
            <person name="Ma J."/>
        </authorList>
    </citation>
    <scope>NUCLEOTIDE SEQUENCE [LARGE SCALE GENOMIC DNA]</scope>
    <source>
        <strain evidence="7 8">JCM 6924</strain>
    </source>
</reference>
<dbReference type="Gene3D" id="3.30.300.30">
    <property type="match status" value="1"/>
</dbReference>
<dbReference type="InterPro" id="IPR020845">
    <property type="entry name" value="AMP-binding_CS"/>
</dbReference>
<feature type="domain" description="AMP-dependent synthetase/ligase" evidence="5">
    <location>
        <begin position="20"/>
        <end position="376"/>
    </location>
</feature>
<evidence type="ECO:0000256" key="1">
    <source>
        <dbReference type="ARBA" id="ARBA00006432"/>
    </source>
</evidence>
<dbReference type="NCBIfam" id="NF004808">
    <property type="entry name" value="PRK06155.1"/>
    <property type="match status" value="1"/>
</dbReference>
<evidence type="ECO:0000313" key="8">
    <source>
        <dbReference type="Proteomes" id="UP001501095"/>
    </source>
</evidence>
<organism evidence="7 8">
    <name type="scientific">Streptomyces levis</name>
    <dbReference type="NCBI Taxonomy" id="285566"/>
    <lineage>
        <taxon>Bacteria</taxon>
        <taxon>Bacillati</taxon>
        <taxon>Actinomycetota</taxon>
        <taxon>Actinomycetes</taxon>
        <taxon>Kitasatosporales</taxon>
        <taxon>Streptomycetaceae</taxon>
        <taxon>Streptomyces</taxon>
    </lineage>
</organism>
<evidence type="ECO:0000259" key="5">
    <source>
        <dbReference type="Pfam" id="PF00501"/>
    </source>
</evidence>
<keyword evidence="3" id="KW-0547">Nucleotide-binding</keyword>
<dbReference type="RefSeq" id="WP_344538941.1">
    <property type="nucleotide sequence ID" value="NZ_BAAATM010000013.1"/>
</dbReference>
<sequence>MSDVTDLPDLTRASIPGLLRWRADITPDRTLLSCGDTHRTAAQTLERVAVTGGLLRRHGVERGDRVALMASNRVELLDLILGCAWIGAVAVPINTAARGEQLHHILTNSQAELLVLEHPFLAQVEALPSTAELRQIWLLDQDEIVSVLPVPVDVIPDDGRAVGPAAVGPGHPAVILYTSGTTGVSKGVVCPHAQFYWWGRNVTAQLGITSADVLHTCLPLFHTNALNAFSQALVSGARYVIGPRFSASRFWSDVTASGATFTYLLGAMISILAGRPPGEHDRAHRVTAALAPATPAGLLREFEARFGVVLIDGYGSTETNAVISASRTEQRPGYVGRLQEGFAARIVDENGLDVPPGTPGELLLRSEQPFAFASGYHRMHEATVAAWQDLWFHTGDRMVIEADGWIRFVDRIKDVIRRRGENISSVEVESVLAQHPGVRDVAVYAVDSELGEDEVMAAVVPVEGHKIDFAELVSFCEPRLAYYAIPRFVALCPELPLTENGKVRKTVLREWGAGRADWDREAAGVVLRREQPTTVRSEGACT</sequence>
<dbReference type="InterPro" id="IPR025110">
    <property type="entry name" value="AMP-bd_C"/>
</dbReference>
<dbReference type="InterPro" id="IPR045851">
    <property type="entry name" value="AMP-bd_C_sf"/>
</dbReference>
<evidence type="ECO:0000259" key="6">
    <source>
        <dbReference type="Pfam" id="PF13193"/>
    </source>
</evidence>
<dbReference type="Pfam" id="PF13193">
    <property type="entry name" value="AMP-binding_C"/>
    <property type="match status" value="1"/>
</dbReference>
<comment type="caution">
    <text evidence="7">The sequence shown here is derived from an EMBL/GenBank/DDBJ whole genome shotgun (WGS) entry which is preliminary data.</text>
</comment>
<evidence type="ECO:0000256" key="4">
    <source>
        <dbReference type="ARBA" id="ARBA00022840"/>
    </source>
</evidence>
<dbReference type="EMBL" id="BAAATM010000013">
    <property type="protein sequence ID" value="GAA2540134.1"/>
    <property type="molecule type" value="Genomic_DNA"/>
</dbReference>
<keyword evidence="4" id="KW-0067">ATP-binding</keyword>
<evidence type="ECO:0000256" key="2">
    <source>
        <dbReference type="ARBA" id="ARBA00022598"/>
    </source>
</evidence>
<dbReference type="Pfam" id="PF00501">
    <property type="entry name" value="AMP-binding"/>
    <property type="match status" value="1"/>
</dbReference>
<evidence type="ECO:0000256" key="3">
    <source>
        <dbReference type="ARBA" id="ARBA00022741"/>
    </source>
</evidence>
<name>A0ABN3NZN8_9ACTN</name>
<dbReference type="InterPro" id="IPR000873">
    <property type="entry name" value="AMP-dep_synth/lig_dom"/>
</dbReference>
<proteinExistence type="inferred from homology"/>
<keyword evidence="8" id="KW-1185">Reference proteome</keyword>
<gene>
    <name evidence="7" type="ORF">GCM10010423_42630</name>
</gene>
<keyword evidence="2 7" id="KW-0436">Ligase</keyword>
<feature type="domain" description="AMP-binding enzyme C-terminal" evidence="6">
    <location>
        <begin position="427"/>
        <end position="502"/>
    </location>
</feature>
<protein>
    <submittedName>
        <fullName evidence="7">ATP-dependent acyl-CoA ligase</fullName>
    </submittedName>
</protein>
<evidence type="ECO:0000313" key="7">
    <source>
        <dbReference type="EMBL" id="GAA2540134.1"/>
    </source>
</evidence>
<dbReference type="InterPro" id="IPR042099">
    <property type="entry name" value="ANL_N_sf"/>
</dbReference>
<comment type="similarity">
    <text evidence="1">Belongs to the ATP-dependent AMP-binding enzyme family.</text>
</comment>
<dbReference type="GO" id="GO:0016874">
    <property type="term" value="F:ligase activity"/>
    <property type="evidence" value="ECO:0007669"/>
    <property type="project" value="UniProtKB-KW"/>
</dbReference>
<dbReference type="PANTHER" id="PTHR43107:SF15">
    <property type="entry name" value="FATTY ACID TRANSPORT PROTEIN 3, ISOFORM A"/>
    <property type="match status" value="1"/>
</dbReference>